<sequence length="227" mass="25408">MKKKVILLAAALLCGCLLAGCQKTKGDQLNPNTVTSEEGQIKVESSNENNEEKESETKSVKINSSSASDTGVSQSEISLDEKRIIPDQSFDVELNEWGNVRFISYAPEAGADFEDVSFYLMKDNKVVYSFPYYGENNRTDTYAGLFDGVESVGFRDVNHDNLKDIIVIINYITGAGPQGMVPRPRARIFLADKKEFHLAKDLIDDITENMDEKDINIDNICKYLENK</sequence>
<feature type="signal peptide" evidence="2">
    <location>
        <begin position="1"/>
        <end position="19"/>
    </location>
</feature>
<reference evidence="3" key="1">
    <citation type="submission" date="2024-06" db="EMBL/GenBank/DDBJ databases">
        <title>Lacrimispora cavernae sp. nov., a novel anaerobe isolated from bat guano pile inside a cave.</title>
        <authorList>
            <person name="Miller S.L."/>
            <person name="Lu N."/>
            <person name="King J."/>
            <person name="Sankaranarayanan K."/>
            <person name="Lawson P.A."/>
        </authorList>
    </citation>
    <scope>NUCLEOTIDE SEQUENCE</scope>
    <source>
        <strain evidence="3">BS-2</strain>
    </source>
</reference>
<evidence type="ECO:0000313" key="3">
    <source>
        <dbReference type="EMBL" id="XBS56077.1"/>
    </source>
</evidence>
<evidence type="ECO:0000256" key="2">
    <source>
        <dbReference type="SAM" id="SignalP"/>
    </source>
</evidence>
<feature type="compositionally biased region" description="Basic and acidic residues" evidence="1">
    <location>
        <begin position="50"/>
        <end position="59"/>
    </location>
</feature>
<feature type="chain" id="PRO_5044008968" description="Lipoprotein" evidence="2">
    <location>
        <begin position="20"/>
        <end position="227"/>
    </location>
</feature>
<evidence type="ECO:0000256" key="1">
    <source>
        <dbReference type="SAM" id="MobiDB-lite"/>
    </source>
</evidence>
<gene>
    <name evidence="3" type="ORF">ABFV83_09910</name>
</gene>
<protein>
    <recommendedName>
        <fullName evidence="4">Lipoprotein</fullName>
    </recommendedName>
</protein>
<evidence type="ECO:0008006" key="4">
    <source>
        <dbReference type="Google" id="ProtNLM"/>
    </source>
</evidence>
<proteinExistence type="predicted"/>
<dbReference type="PROSITE" id="PS51257">
    <property type="entry name" value="PROKAR_LIPOPROTEIN"/>
    <property type="match status" value="1"/>
</dbReference>
<dbReference type="EMBL" id="CP157940">
    <property type="protein sequence ID" value="XBS56077.1"/>
    <property type="molecule type" value="Genomic_DNA"/>
</dbReference>
<dbReference type="RefSeq" id="WP_349948706.1">
    <property type="nucleotide sequence ID" value="NZ_CP157940.1"/>
</dbReference>
<organism evidence="3">
    <name type="scientific">Lacrimispora sp. BS-2</name>
    <dbReference type="NCBI Taxonomy" id="3151850"/>
    <lineage>
        <taxon>Bacteria</taxon>
        <taxon>Bacillati</taxon>
        <taxon>Bacillota</taxon>
        <taxon>Clostridia</taxon>
        <taxon>Lachnospirales</taxon>
        <taxon>Lachnospiraceae</taxon>
        <taxon>Lacrimispora</taxon>
    </lineage>
</organism>
<feature type="compositionally biased region" description="Polar residues" evidence="1">
    <location>
        <begin position="27"/>
        <end position="38"/>
    </location>
</feature>
<name>A0AAU7PUM2_9FIRM</name>
<dbReference type="AlphaFoldDB" id="A0AAU7PUM2"/>
<keyword evidence="2" id="KW-0732">Signal</keyword>
<feature type="compositionally biased region" description="Polar residues" evidence="1">
    <location>
        <begin position="62"/>
        <end position="74"/>
    </location>
</feature>
<feature type="region of interest" description="Disordered" evidence="1">
    <location>
        <begin position="27"/>
        <end position="74"/>
    </location>
</feature>
<accession>A0AAU7PUM2</accession>